<dbReference type="AlphaFoldDB" id="T1B130"/>
<dbReference type="EMBL" id="AUZX01010429">
    <property type="protein sequence ID" value="EQD48040.1"/>
    <property type="molecule type" value="Genomic_DNA"/>
</dbReference>
<sequence>MTAAFLFSSAALAATTAPVCHGKLFNPLSDTNWNDFFPLTIMGVQLGPNGDPPAMYVPPICECPGAFGLPSFGIGVTYWQPTYIAEVERNAGCAPSLGGAQLFSGYSLEDSEQAYIGSDRGAKNASGSTRMQIHWYKYPLFSFFSAFKDLGCRSSGGFALAYATEIDPTWQNDLWAGLYSPEAGLFGNMIANTACIADALASNVAYPIDALFWCAGSWGNVYPLSGNANESQTPFQVDNLELAKFIARLAREGLAWQTIGPSAICSAHPNPIWIKSQYRVDEVYPVVTRGAPLVIGALPFKQTPGLLTNTPVNTSMVDLIWQGVECCVRSY</sequence>
<comment type="caution">
    <text evidence="1">The sequence shown here is derived from an EMBL/GenBank/DDBJ whole genome shotgun (WGS) entry which is preliminary data.</text>
</comment>
<name>T1B130_9ZZZZ</name>
<proteinExistence type="predicted"/>
<organism evidence="1">
    <name type="scientific">mine drainage metagenome</name>
    <dbReference type="NCBI Taxonomy" id="410659"/>
    <lineage>
        <taxon>unclassified sequences</taxon>
        <taxon>metagenomes</taxon>
        <taxon>ecological metagenomes</taxon>
    </lineage>
</organism>
<reference evidence="1" key="1">
    <citation type="submission" date="2013-08" db="EMBL/GenBank/DDBJ databases">
        <authorList>
            <person name="Mendez C."/>
            <person name="Richter M."/>
            <person name="Ferrer M."/>
            <person name="Sanchez J."/>
        </authorList>
    </citation>
    <scope>NUCLEOTIDE SEQUENCE</scope>
</reference>
<accession>T1B130</accession>
<protein>
    <submittedName>
        <fullName evidence="1">TraU</fullName>
    </submittedName>
</protein>
<dbReference type="InterPro" id="IPR009649">
    <property type="entry name" value="TraU"/>
</dbReference>
<reference evidence="1" key="2">
    <citation type="journal article" date="2014" name="ISME J.">
        <title>Microbial stratification in low pH oxic and suboxic macroscopic growths along an acid mine drainage.</title>
        <authorList>
            <person name="Mendez-Garcia C."/>
            <person name="Mesa V."/>
            <person name="Sprenger R.R."/>
            <person name="Richter M."/>
            <person name="Diez M.S."/>
            <person name="Solano J."/>
            <person name="Bargiela R."/>
            <person name="Golyshina O.V."/>
            <person name="Manteca A."/>
            <person name="Ramos J.L."/>
            <person name="Gallego J.R."/>
            <person name="Llorente I."/>
            <person name="Martins Dos Santos V.A."/>
            <person name="Jensen O.N."/>
            <person name="Pelaez A.I."/>
            <person name="Sanchez J."/>
            <person name="Ferrer M."/>
        </authorList>
    </citation>
    <scope>NUCLEOTIDE SEQUENCE</scope>
</reference>
<evidence type="ECO:0000313" key="1">
    <source>
        <dbReference type="EMBL" id="EQD48040.1"/>
    </source>
</evidence>
<gene>
    <name evidence="1" type="ORF">B1A_14216</name>
</gene>
<dbReference type="Pfam" id="PF06834">
    <property type="entry name" value="TraU"/>
    <property type="match status" value="1"/>
</dbReference>